<accession>A0A4S3KQL6</accession>
<evidence type="ECO:0000313" key="2">
    <source>
        <dbReference type="Proteomes" id="UP000307749"/>
    </source>
</evidence>
<keyword evidence="2" id="KW-1185">Reference proteome</keyword>
<dbReference type="STRING" id="993689.GCA_002077135_00191"/>
<organism evidence="1 2">
    <name type="scientific">Metallibacterium scheffleri</name>
    <dbReference type="NCBI Taxonomy" id="993689"/>
    <lineage>
        <taxon>Bacteria</taxon>
        <taxon>Pseudomonadati</taxon>
        <taxon>Pseudomonadota</taxon>
        <taxon>Gammaproteobacteria</taxon>
        <taxon>Lysobacterales</taxon>
        <taxon>Rhodanobacteraceae</taxon>
        <taxon>Metallibacterium</taxon>
    </lineage>
</organism>
<dbReference type="AlphaFoldDB" id="A0A4S3KQL6"/>
<dbReference type="Proteomes" id="UP000307749">
    <property type="component" value="Unassembled WGS sequence"/>
</dbReference>
<proteinExistence type="predicted"/>
<dbReference type="EMBL" id="MWQO01000014">
    <property type="protein sequence ID" value="THD11289.1"/>
    <property type="molecule type" value="Genomic_DNA"/>
</dbReference>
<sequence>MRPEIGGRYRLRLYLGGEVIAEILDIDLRRGLIYARVPDGHVSSWTRAMWRRDCIARLR</sequence>
<gene>
    <name evidence="1" type="ORF">B1806_04000</name>
</gene>
<evidence type="ECO:0000313" key="1">
    <source>
        <dbReference type="EMBL" id="THD11289.1"/>
    </source>
</evidence>
<reference evidence="1 2" key="1">
    <citation type="submission" date="2017-02" db="EMBL/GenBank/DDBJ databases">
        <title>Whole genome sequencing of Metallibacterium scheffleri DSM 24874 (T).</title>
        <authorList>
            <person name="Kumar S."/>
            <person name="Patil P."/>
            <person name="Patil P.B."/>
        </authorList>
    </citation>
    <scope>NUCLEOTIDE SEQUENCE [LARGE SCALE GENOMIC DNA]</scope>
    <source>
        <strain evidence="1 2">DSM 24874</strain>
    </source>
</reference>
<name>A0A4S3KQL6_9GAMM</name>
<protein>
    <submittedName>
        <fullName evidence="1">Uncharacterized protein</fullName>
    </submittedName>
</protein>
<comment type="caution">
    <text evidence="1">The sequence shown here is derived from an EMBL/GenBank/DDBJ whole genome shotgun (WGS) entry which is preliminary data.</text>
</comment>